<dbReference type="EMBL" id="JAZAVJ010000047">
    <property type="protein sequence ID" value="KAK7418466.1"/>
    <property type="molecule type" value="Genomic_DNA"/>
</dbReference>
<comment type="caution">
    <text evidence="4">The sequence shown here is derived from an EMBL/GenBank/DDBJ whole genome shotgun (WGS) entry which is preliminary data.</text>
</comment>
<organism evidence="4 5">
    <name type="scientific">Neonectria punicea</name>
    <dbReference type="NCBI Taxonomy" id="979145"/>
    <lineage>
        <taxon>Eukaryota</taxon>
        <taxon>Fungi</taxon>
        <taxon>Dikarya</taxon>
        <taxon>Ascomycota</taxon>
        <taxon>Pezizomycotina</taxon>
        <taxon>Sordariomycetes</taxon>
        <taxon>Hypocreomycetidae</taxon>
        <taxon>Hypocreales</taxon>
        <taxon>Nectriaceae</taxon>
        <taxon>Neonectria</taxon>
    </lineage>
</organism>
<reference evidence="4 5" key="1">
    <citation type="journal article" date="2025" name="Microbiol. Resour. Announc.">
        <title>Draft genome sequences for Neonectria magnoliae and Neonectria punicea, canker pathogens of Liriodendron tulipifera and Acer saccharum in West Virginia.</title>
        <authorList>
            <person name="Petronek H.M."/>
            <person name="Kasson M.T."/>
            <person name="Metheny A.M."/>
            <person name="Stauder C.M."/>
            <person name="Lovett B."/>
            <person name="Lynch S.C."/>
            <person name="Garnas J.R."/>
            <person name="Kasson L.R."/>
            <person name="Stajich J.E."/>
        </authorList>
    </citation>
    <scope>NUCLEOTIDE SEQUENCE [LARGE SCALE GENOMIC DNA]</scope>
    <source>
        <strain evidence="4 5">NRRL 64653</strain>
    </source>
</reference>
<accession>A0ABR1HBL1</accession>
<evidence type="ECO:0000313" key="4">
    <source>
        <dbReference type="EMBL" id="KAK7418466.1"/>
    </source>
</evidence>
<feature type="compositionally biased region" description="Acidic residues" evidence="2">
    <location>
        <begin position="406"/>
        <end position="419"/>
    </location>
</feature>
<protein>
    <recommendedName>
        <fullName evidence="3">HNH nuclease domain-containing protein</fullName>
    </recommendedName>
</protein>
<evidence type="ECO:0000259" key="3">
    <source>
        <dbReference type="Pfam" id="PF13391"/>
    </source>
</evidence>
<keyword evidence="1" id="KW-0175">Coiled coil</keyword>
<feature type="domain" description="HNH nuclease" evidence="3">
    <location>
        <begin position="186"/>
        <end position="250"/>
    </location>
</feature>
<feature type="region of interest" description="Disordered" evidence="2">
    <location>
        <begin position="398"/>
        <end position="419"/>
    </location>
</feature>
<feature type="coiled-coil region" evidence="1">
    <location>
        <begin position="57"/>
        <end position="84"/>
    </location>
</feature>
<evidence type="ECO:0000256" key="1">
    <source>
        <dbReference type="SAM" id="Coils"/>
    </source>
</evidence>
<dbReference type="Pfam" id="PF13391">
    <property type="entry name" value="HNH_2"/>
    <property type="match status" value="1"/>
</dbReference>
<keyword evidence="5" id="KW-1185">Reference proteome</keyword>
<evidence type="ECO:0000313" key="5">
    <source>
        <dbReference type="Proteomes" id="UP001498476"/>
    </source>
</evidence>
<sequence length="419" mass="47527">MAILPSALAIARSKHDRARYVSTELRKTFEARKREVEPDVEPDEELPEPDPLASLELASLGVELASKEKEAIRLEREVVAKEQNAGILHATRAEELLQDLRKRYFSAGDDLWRHQKKKMRLGDPGTVRLLEPRGNGLSECLLSLYKKHDGQDKKKKRPSNWRIDALSYYKGSGNDHPGLDGTSVWCHISGMWHATKYIKAAHIVPFFLDSGSISEMLFGSRAESLERAGNSLLLSDVIKGWFDSYHLVIVPVDATETPITRWRTDVISPDIRNSRFDSGDNGLGRDLHGKELVFHNAKRPVSRFLYFHFIMALIRIKDLKRSGWQGIWARYYEQRPFPTPGNYMRQSMLFALATHFGTVDMQVVDSWIVGHGFDSPLKLTDDEATEAARRVLVAVEAATSRAETQDSLEEDNPEDWDSG</sequence>
<name>A0ABR1HBL1_9HYPO</name>
<evidence type="ECO:0000256" key="2">
    <source>
        <dbReference type="SAM" id="MobiDB-lite"/>
    </source>
</evidence>
<dbReference type="InterPro" id="IPR003615">
    <property type="entry name" value="HNH_nuc"/>
</dbReference>
<gene>
    <name evidence="4" type="ORF">QQX98_003958</name>
</gene>
<proteinExistence type="predicted"/>
<dbReference type="Proteomes" id="UP001498476">
    <property type="component" value="Unassembled WGS sequence"/>
</dbReference>